<dbReference type="SMART" id="SM00906">
    <property type="entry name" value="Fungal_trans"/>
    <property type="match status" value="1"/>
</dbReference>
<dbReference type="CDD" id="cd12148">
    <property type="entry name" value="fungal_TF_MHR"/>
    <property type="match status" value="1"/>
</dbReference>
<keyword evidence="5" id="KW-1185">Reference proteome</keyword>
<dbReference type="OrthoDB" id="6486656at2759"/>
<feature type="domain" description="Xylanolytic transcriptional activator regulatory" evidence="3">
    <location>
        <begin position="205"/>
        <end position="278"/>
    </location>
</feature>
<dbReference type="AlphaFoldDB" id="A0A072P809"/>
<dbReference type="GO" id="GO:0003700">
    <property type="term" value="F:DNA-binding transcription factor activity"/>
    <property type="evidence" value="ECO:0007669"/>
    <property type="project" value="InterPro"/>
</dbReference>
<feature type="compositionally biased region" description="Basic and acidic residues" evidence="2">
    <location>
        <begin position="1"/>
        <end position="14"/>
    </location>
</feature>
<protein>
    <recommendedName>
        <fullName evidence="3">Xylanolytic transcriptional activator regulatory domain-containing protein</fullName>
    </recommendedName>
</protein>
<reference evidence="4 5" key="1">
    <citation type="submission" date="2013-03" db="EMBL/GenBank/DDBJ databases">
        <title>The Genome Sequence of Exophiala aquamarina CBS 119918.</title>
        <authorList>
            <consortium name="The Broad Institute Genomics Platform"/>
            <person name="Cuomo C."/>
            <person name="de Hoog S."/>
            <person name="Gorbushina A."/>
            <person name="Walker B."/>
            <person name="Young S.K."/>
            <person name="Zeng Q."/>
            <person name="Gargeya S."/>
            <person name="Fitzgerald M."/>
            <person name="Haas B."/>
            <person name="Abouelleil A."/>
            <person name="Allen A.W."/>
            <person name="Alvarado L."/>
            <person name="Arachchi H.M."/>
            <person name="Berlin A.M."/>
            <person name="Chapman S.B."/>
            <person name="Gainer-Dewar J."/>
            <person name="Goldberg J."/>
            <person name="Griggs A."/>
            <person name="Gujja S."/>
            <person name="Hansen M."/>
            <person name="Howarth C."/>
            <person name="Imamovic A."/>
            <person name="Ireland A."/>
            <person name="Larimer J."/>
            <person name="McCowan C."/>
            <person name="Murphy C."/>
            <person name="Pearson M."/>
            <person name="Poon T.W."/>
            <person name="Priest M."/>
            <person name="Roberts A."/>
            <person name="Saif S."/>
            <person name="Shea T."/>
            <person name="Sisk P."/>
            <person name="Sykes S."/>
            <person name="Wortman J."/>
            <person name="Nusbaum C."/>
            <person name="Birren B."/>
        </authorList>
    </citation>
    <scope>NUCLEOTIDE SEQUENCE [LARGE SCALE GENOMIC DNA]</scope>
    <source>
        <strain evidence="4 5">CBS 119918</strain>
    </source>
</reference>
<dbReference type="VEuPathDB" id="FungiDB:A1O9_07432"/>
<evidence type="ECO:0000259" key="3">
    <source>
        <dbReference type="SMART" id="SM00906"/>
    </source>
</evidence>
<dbReference type="GO" id="GO:0008270">
    <property type="term" value="F:zinc ion binding"/>
    <property type="evidence" value="ECO:0007669"/>
    <property type="project" value="InterPro"/>
</dbReference>
<dbReference type="Proteomes" id="UP000027920">
    <property type="component" value="Unassembled WGS sequence"/>
</dbReference>
<dbReference type="GO" id="GO:0003677">
    <property type="term" value="F:DNA binding"/>
    <property type="evidence" value="ECO:0007669"/>
    <property type="project" value="InterPro"/>
</dbReference>
<dbReference type="STRING" id="1182545.A0A072P809"/>
<organism evidence="4 5">
    <name type="scientific">Exophiala aquamarina CBS 119918</name>
    <dbReference type="NCBI Taxonomy" id="1182545"/>
    <lineage>
        <taxon>Eukaryota</taxon>
        <taxon>Fungi</taxon>
        <taxon>Dikarya</taxon>
        <taxon>Ascomycota</taxon>
        <taxon>Pezizomycotina</taxon>
        <taxon>Eurotiomycetes</taxon>
        <taxon>Chaetothyriomycetidae</taxon>
        <taxon>Chaetothyriales</taxon>
        <taxon>Herpotrichiellaceae</taxon>
        <taxon>Exophiala</taxon>
    </lineage>
</organism>
<accession>A0A072P809</accession>
<evidence type="ECO:0000313" key="5">
    <source>
        <dbReference type="Proteomes" id="UP000027920"/>
    </source>
</evidence>
<evidence type="ECO:0000256" key="2">
    <source>
        <dbReference type="SAM" id="MobiDB-lite"/>
    </source>
</evidence>
<name>A0A072P809_9EURO</name>
<dbReference type="EMBL" id="AMGV01000006">
    <property type="protein sequence ID" value="KEF55852.1"/>
    <property type="molecule type" value="Genomic_DNA"/>
</dbReference>
<dbReference type="RefSeq" id="XP_013258442.1">
    <property type="nucleotide sequence ID" value="XM_013402988.1"/>
</dbReference>
<gene>
    <name evidence="4" type="ORF">A1O9_07432</name>
</gene>
<feature type="region of interest" description="Disordered" evidence="2">
    <location>
        <begin position="1"/>
        <end position="27"/>
    </location>
</feature>
<dbReference type="Pfam" id="PF04082">
    <property type="entry name" value="Fungal_trans"/>
    <property type="match status" value="1"/>
</dbReference>
<comment type="caution">
    <text evidence="4">The sequence shown here is derived from an EMBL/GenBank/DDBJ whole genome shotgun (WGS) entry which is preliminary data.</text>
</comment>
<dbReference type="PANTHER" id="PTHR46910">
    <property type="entry name" value="TRANSCRIPTION FACTOR PDR1"/>
    <property type="match status" value="1"/>
</dbReference>
<dbReference type="PANTHER" id="PTHR46910:SF8">
    <property type="entry name" value="ZN(II)2CYS6 TRANSCRIPTION FACTOR (EUROFUNG)"/>
    <property type="match status" value="1"/>
</dbReference>
<proteinExistence type="predicted"/>
<dbReference type="GO" id="GO:0006351">
    <property type="term" value="P:DNA-templated transcription"/>
    <property type="evidence" value="ECO:0007669"/>
    <property type="project" value="InterPro"/>
</dbReference>
<evidence type="ECO:0000313" key="4">
    <source>
        <dbReference type="EMBL" id="KEF55852.1"/>
    </source>
</evidence>
<dbReference type="InterPro" id="IPR007219">
    <property type="entry name" value="XnlR_reg_dom"/>
</dbReference>
<evidence type="ECO:0000256" key="1">
    <source>
        <dbReference type="ARBA" id="ARBA00023242"/>
    </source>
</evidence>
<dbReference type="HOGENOM" id="CLU_005767_2_1_1"/>
<sequence>MLRPTDELNKRQLEEMQSPGRLRSLNQERPSTYGLVDQGFDSQNSALPSTEAIPDATPDHFSTVAIGETSIPIAQLIGTDLPSAVVTEMLFETFIKSVHWFMLIFHEPSLREEMNSALTTGRVGERNLSNIVLILVVLLIATKYVAEEDVISTRTPIDIDHLQAKLLRTVESKFLAVLDQDNVGAVQVCVLLSSFYFYHGRPNRCLAINSAAIRMAQNLKFNRERSWQAVDTIEREQRRRVWWALYVLDGYGSITYGTTTIIKGSQCLVNLPQNIDDTSARCPGFDSIEKLEDGTTQPVTTLSYQRYKFRLYRIAEPIMGEIYFHDGRPIPELVKKVQEINRQLVKWEETVPLELRPKSFSSLDPETSSDPLTRTFQLQALALQLSYDNIQLVLHRPLLVYNGVLSLGHHVRVPKAPASGSDFWEMSKDLCWKSAHRTACVDEYLAVLRPVQNFYTSSYIGIQTFTAGVMLGIFALSKPFEAQAQEAKRSIGRLVKMPKLLGYRTMISDQTGSVLQRLLRLILDEELKLLTSDDAPPIVANKPTPIIKSGLDNSPIPNNVPTNAFSGLEGISNSNQTSNRANEDQIPLQSQIHSHVEVLSPGFQPISKRSTGPDISTTVQAAGLDDDDIETILANPAVGTYPFDSSFLSELDDVGQGWMWEDCHQFG</sequence>
<keyword evidence="1" id="KW-0539">Nucleus</keyword>
<dbReference type="InterPro" id="IPR050987">
    <property type="entry name" value="AtrR-like"/>
</dbReference>
<dbReference type="GeneID" id="25282346"/>